<reference evidence="4" key="1">
    <citation type="submission" date="2021-12" db="EMBL/GenBank/DDBJ databases">
        <title>Discovery of the Pendulisporaceae a myxobacterial family with distinct sporulation behavior and unique specialized metabolism.</title>
        <authorList>
            <person name="Garcia R."/>
            <person name="Popoff A."/>
            <person name="Bader C.D."/>
            <person name="Loehr J."/>
            <person name="Walesch S."/>
            <person name="Walt C."/>
            <person name="Boldt J."/>
            <person name="Bunk B."/>
            <person name="Haeckl F.J.F.P.J."/>
            <person name="Gunesch A.P."/>
            <person name="Birkelbach J."/>
            <person name="Nuebel U."/>
            <person name="Pietschmann T."/>
            <person name="Bach T."/>
            <person name="Mueller R."/>
        </authorList>
    </citation>
    <scope>NUCLEOTIDE SEQUENCE</scope>
    <source>
        <strain evidence="4">MSr11367</strain>
    </source>
</reference>
<organism evidence="4 5">
    <name type="scientific">Pendulispora rubella</name>
    <dbReference type="NCBI Taxonomy" id="2741070"/>
    <lineage>
        <taxon>Bacteria</taxon>
        <taxon>Pseudomonadati</taxon>
        <taxon>Myxococcota</taxon>
        <taxon>Myxococcia</taxon>
        <taxon>Myxococcales</taxon>
        <taxon>Sorangiineae</taxon>
        <taxon>Pendulisporaceae</taxon>
        <taxon>Pendulispora</taxon>
    </lineage>
</organism>
<dbReference type="PROSITE" id="PS51257">
    <property type="entry name" value="PROKAR_LIPOPROTEIN"/>
    <property type="match status" value="1"/>
</dbReference>
<feature type="region of interest" description="Disordered" evidence="1">
    <location>
        <begin position="29"/>
        <end position="68"/>
    </location>
</feature>
<name>A0ABZ2L6E6_9BACT</name>
<dbReference type="RefSeq" id="WP_394836165.1">
    <property type="nucleotide sequence ID" value="NZ_CP089929.1"/>
</dbReference>
<evidence type="ECO:0000313" key="4">
    <source>
        <dbReference type="EMBL" id="WXB06517.1"/>
    </source>
</evidence>
<accession>A0ABZ2L6E6</accession>
<dbReference type="InterPro" id="IPR011042">
    <property type="entry name" value="6-blade_b-propeller_TolB-like"/>
</dbReference>
<dbReference type="SUPFAM" id="SSF50952">
    <property type="entry name" value="Soluble quinoprotein glucose dehydrogenase"/>
    <property type="match status" value="1"/>
</dbReference>
<protein>
    <submittedName>
        <fullName evidence="4">PQQ-dependent sugar dehydrogenase</fullName>
    </submittedName>
</protein>
<feature type="domain" description="Glucose/Sorbosone dehydrogenase" evidence="3">
    <location>
        <begin position="86"/>
        <end position="431"/>
    </location>
</feature>
<evidence type="ECO:0000313" key="5">
    <source>
        <dbReference type="Proteomes" id="UP001374803"/>
    </source>
</evidence>
<dbReference type="PANTHER" id="PTHR19328">
    <property type="entry name" value="HEDGEHOG-INTERACTING PROTEIN"/>
    <property type="match status" value="1"/>
</dbReference>
<evidence type="ECO:0000256" key="1">
    <source>
        <dbReference type="SAM" id="MobiDB-lite"/>
    </source>
</evidence>
<evidence type="ECO:0000259" key="3">
    <source>
        <dbReference type="Pfam" id="PF07995"/>
    </source>
</evidence>
<dbReference type="Gene3D" id="2.120.10.30">
    <property type="entry name" value="TolB, C-terminal domain"/>
    <property type="match status" value="1"/>
</dbReference>
<dbReference type="EMBL" id="CP089983">
    <property type="protein sequence ID" value="WXB06517.1"/>
    <property type="molecule type" value="Genomic_DNA"/>
</dbReference>
<sequence length="759" mass="80823">MRLGATIFSLGLVAVVGASALGAGCSNSDEAKDRGDGGDGGPIQADPAPYGLDTRPSNTTCKAPARPPSTASVKLQQVFANVDVGNPMMMAQLPGDGSRWFVAERNGKILSFPVQNPPNTPREDLNIENQITDLGSEGGLLGLAFHPKFAQNGFVYLSYTTGTDEAIVSTIKRFTSAAKNGTAFAAQSDVLSFNQERAGNHKGGCVQFGPDGFLYASFGDGGGGGDQFKHGQDTNTATPSWFAKVLRIDIDHGNPYAIPSDNPFANDTTEKKKEIYAHGFRNPFRFSFDIGKPGREGTGELWLGDVGQDNWEEIDKVRKGGNYGWSIKEGTHCFPPNTTNCSSAGLIDPVYDYPQPNGNARAVTGGRVYRGKAIPELVGKYVFADSSSGEVWTLSFDPTTGKPVIVKINDSGTGGTFTSVAEDADGELYLTALGNKIYKVVPNVKPPASTFPQKLSQTGCVDPANPQNPASGLIPYGVNSPLWSDGAEKERYVALPDNEKIHVNADGDFDLPKGTVLVKTFSIGGKRIETRLFMRHDDGDWGGYSYEWNDEQTDATLLASNKSKPVGSQTWYYPSRSDCVSCHSTAAGRSLGLELGQLNGDFVYVSTKRLSNQLATFDHIGLFDAPLGGAPETLAKFPKPTGDGNLGDRASAYLHANCSFCHRPNGIGGGGTDFRYATTLPNRKACNANPENGNMGITGAKIIAPGAPEKSLVSVRVHTLDTSKRMPPLATSLVDDQGSKVLDDWIRALTSCTPTDAGP</sequence>
<dbReference type="Pfam" id="PF07995">
    <property type="entry name" value="GSDH"/>
    <property type="match status" value="1"/>
</dbReference>
<keyword evidence="5" id="KW-1185">Reference proteome</keyword>
<dbReference type="InterPro" id="IPR012938">
    <property type="entry name" value="Glc/Sorbosone_DH"/>
</dbReference>
<dbReference type="Proteomes" id="UP001374803">
    <property type="component" value="Chromosome"/>
</dbReference>
<gene>
    <name evidence="4" type="ORF">LVJ94_04565</name>
</gene>
<dbReference type="PANTHER" id="PTHR19328:SF75">
    <property type="entry name" value="ALDOSE SUGAR DEHYDROGENASE YLII"/>
    <property type="match status" value="1"/>
</dbReference>
<dbReference type="InterPro" id="IPR011041">
    <property type="entry name" value="Quinoprot_gluc/sorb_DH_b-prop"/>
</dbReference>
<evidence type="ECO:0000256" key="2">
    <source>
        <dbReference type="SAM" id="SignalP"/>
    </source>
</evidence>
<keyword evidence="2" id="KW-0732">Signal</keyword>
<feature type="chain" id="PRO_5047392961" evidence="2">
    <location>
        <begin position="21"/>
        <end position="759"/>
    </location>
</feature>
<proteinExistence type="predicted"/>
<feature type="signal peptide" evidence="2">
    <location>
        <begin position="1"/>
        <end position="20"/>
    </location>
</feature>